<evidence type="ECO:0000313" key="2">
    <source>
        <dbReference type="Proteomes" id="UP000790377"/>
    </source>
</evidence>
<evidence type="ECO:0000313" key="1">
    <source>
        <dbReference type="EMBL" id="KAH7909289.1"/>
    </source>
</evidence>
<comment type="caution">
    <text evidence="1">The sequence shown here is derived from an EMBL/GenBank/DDBJ whole genome shotgun (WGS) entry which is preliminary data.</text>
</comment>
<dbReference type="Proteomes" id="UP000790377">
    <property type="component" value="Unassembled WGS sequence"/>
</dbReference>
<organism evidence="1 2">
    <name type="scientific">Hygrophoropsis aurantiaca</name>
    <dbReference type="NCBI Taxonomy" id="72124"/>
    <lineage>
        <taxon>Eukaryota</taxon>
        <taxon>Fungi</taxon>
        <taxon>Dikarya</taxon>
        <taxon>Basidiomycota</taxon>
        <taxon>Agaricomycotina</taxon>
        <taxon>Agaricomycetes</taxon>
        <taxon>Agaricomycetidae</taxon>
        <taxon>Boletales</taxon>
        <taxon>Coniophorineae</taxon>
        <taxon>Hygrophoropsidaceae</taxon>
        <taxon>Hygrophoropsis</taxon>
    </lineage>
</organism>
<protein>
    <submittedName>
        <fullName evidence="1">Uncharacterized protein</fullName>
    </submittedName>
</protein>
<accession>A0ACB8A898</accession>
<proteinExistence type="predicted"/>
<sequence length="206" mass="22735">MTQEVEGHQQQLFANRFNLTSITSLKYIISSLKHTAYMPLFGSSHAAPAPVESIQRSRSIFEFGGHSHSNPPTRDSASWTQTPTQMHPLSISDSVTNFFKHRPPSPSADKRSVESTSSSQSSSFFHLHLHHAQDPSVSTARQKVAEAENAEKAADRALLQAKAAAKAAKEHIKMLEREAREDAKRAKAKQAEAKSVSKTVRSLRHA</sequence>
<gene>
    <name evidence="1" type="ORF">BJ138DRAFT_1115107</name>
</gene>
<name>A0ACB8A898_9AGAM</name>
<keyword evidence="2" id="KW-1185">Reference proteome</keyword>
<reference evidence="1" key="1">
    <citation type="journal article" date="2021" name="New Phytol.">
        <title>Evolutionary innovations through gain and loss of genes in the ectomycorrhizal Boletales.</title>
        <authorList>
            <person name="Wu G."/>
            <person name="Miyauchi S."/>
            <person name="Morin E."/>
            <person name="Kuo A."/>
            <person name="Drula E."/>
            <person name="Varga T."/>
            <person name="Kohler A."/>
            <person name="Feng B."/>
            <person name="Cao Y."/>
            <person name="Lipzen A."/>
            <person name="Daum C."/>
            <person name="Hundley H."/>
            <person name="Pangilinan J."/>
            <person name="Johnson J."/>
            <person name="Barry K."/>
            <person name="LaButti K."/>
            <person name="Ng V."/>
            <person name="Ahrendt S."/>
            <person name="Min B."/>
            <person name="Choi I.G."/>
            <person name="Park H."/>
            <person name="Plett J.M."/>
            <person name="Magnuson J."/>
            <person name="Spatafora J.W."/>
            <person name="Nagy L.G."/>
            <person name="Henrissat B."/>
            <person name="Grigoriev I.V."/>
            <person name="Yang Z.L."/>
            <person name="Xu J."/>
            <person name="Martin F.M."/>
        </authorList>
    </citation>
    <scope>NUCLEOTIDE SEQUENCE</scope>
    <source>
        <strain evidence="1">ATCC 28755</strain>
    </source>
</reference>
<dbReference type="EMBL" id="MU267768">
    <property type="protein sequence ID" value="KAH7909289.1"/>
    <property type="molecule type" value="Genomic_DNA"/>
</dbReference>